<reference evidence="1 2" key="1">
    <citation type="submission" date="2019-03" db="EMBL/GenBank/DDBJ databases">
        <title>Single cell metagenomics reveals metabolic interactions within the superorganism composed of flagellate Streblomastix strix and complex community of Bacteroidetes bacteria on its surface.</title>
        <authorList>
            <person name="Treitli S.C."/>
            <person name="Kolisko M."/>
            <person name="Husnik F."/>
            <person name="Keeling P."/>
            <person name="Hampl V."/>
        </authorList>
    </citation>
    <scope>NUCLEOTIDE SEQUENCE [LARGE SCALE GENOMIC DNA]</scope>
    <source>
        <strain evidence="1">ST1C</strain>
    </source>
</reference>
<dbReference type="AlphaFoldDB" id="A0A5J4VWI4"/>
<comment type="caution">
    <text evidence="1">The sequence shown here is derived from an EMBL/GenBank/DDBJ whole genome shotgun (WGS) entry which is preliminary data.</text>
</comment>
<evidence type="ECO:0008006" key="3">
    <source>
        <dbReference type="Google" id="ProtNLM"/>
    </source>
</evidence>
<dbReference type="Proteomes" id="UP000324800">
    <property type="component" value="Unassembled WGS sequence"/>
</dbReference>
<dbReference type="EMBL" id="SNRW01004632">
    <property type="protein sequence ID" value="KAA6386830.1"/>
    <property type="molecule type" value="Genomic_DNA"/>
</dbReference>
<evidence type="ECO:0000313" key="2">
    <source>
        <dbReference type="Proteomes" id="UP000324800"/>
    </source>
</evidence>
<name>A0A5J4VWI4_9EUKA</name>
<gene>
    <name evidence="1" type="ORF">EZS28_017642</name>
</gene>
<proteinExistence type="predicted"/>
<sequence length="258" mass="29942">MVMVVSKQLVVDIAKFMGMLEFIEWSFEVTESILELQFMILQDFGNAYIWTFRSSSNQRKDNEGTLKTTTRNHRDGKDKYKDGELLYRELAELTKLDSVAIDQLIAGINPEIWRKRRAGLTPLANYLKQNNTNTSTLLGNKPDVELVNALAWYKERWVPKLQQRVKNMKMHCEDIQQTAMAMMVAFCAARMTELVFMKQSEMIDDMHSLSLKTQTSKGKYVVIHTITFEERSGICCPVKTLRKWIQQRNIDGISEDQI</sequence>
<organism evidence="1 2">
    <name type="scientific">Streblomastix strix</name>
    <dbReference type="NCBI Taxonomy" id="222440"/>
    <lineage>
        <taxon>Eukaryota</taxon>
        <taxon>Metamonada</taxon>
        <taxon>Preaxostyla</taxon>
        <taxon>Oxymonadida</taxon>
        <taxon>Streblomastigidae</taxon>
        <taxon>Streblomastix</taxon>
    </lineage>
</organism>
<accession>A0A5J4VWI4</accession>
<evidence type="ECO:0000313" key="1">
    <source>
        <dbReference type="EMBL" id="KAA6386830.1"/>
    </source>
</evidence>
<protein>
    <recommendedName>
        <fullName evidence="3">Tyr recombinase domain-containing protein</fullName>
    </recommendedName>
</protein>